<evidence type="ECO:0000256" key="2">
    <source>
        <dbReference type="ARBA" id="ARBA00022723"/>
    </source>
</evidence>
<feature type="region of interest" description="Disordered" evidence="5">
    <location>
        <begin position="259"/>
        <end position="280"/>
    </location>
</feature>
<dbReference type="SMART" id="SM00066">
    <property type="entry name" value="GAL4"/>
    <property type="match status" value="1"/>
</dbReference>
<dbReference type="GO" id="GO:0008270">
    <property type="term" value="F:zinc ion binding"/>
    <property type="evidence" value="ECO:0007669"/>
    <property type="project" value="InterPro"/>
</dbReference>
<name>A0AAV9PTX1_9PEZI</name>
<dbReference type="InterPro" id="IPR050987">
    <property type="entry name" value="AtrR-like"/>
</dbReference>
<dbReference type="Gene3D" id="4.10.240.10">
    <property type="entry name" value="Zn(2)-C6 fungal-type DNA-binding domain"/>
    <property type="match status" value="1"/>
</dbReference>
<reference evidence="7 8" key="1">
    <citation type="submission" date="2023-06" db="EMBL/GenBank/DDBJ databases">
        <title>Black Yeasts Isolated from many extreme environments.</title>
        <authorList>
            <person name="Coleine C."/>
            <person name="Stajich J.E."/>
            <person name="Selbmann L."/>
        </authorList>
    </citation>
    <scope>NUCLEOTIDE SEQUENCE [LARGE SCALE GENOMIC DNA]</scope>
    <source>
        <strain evidence="7 8">CCFEE 5887</strain>
    </source>
</reference>
<dbReference type="PROSITE" id="PS00463">
    <property type="entry name" value="ZN2_CY6_FUNGAL_1"/>
    <property type="match status" value="1"/>
</dbReference>
<feature type="region of interest" description="Disordered" evidence="5">
    <location>
        <begin position="207"/>
        <end position="236"/>
    </location>
</feature>
<gene>
    <name evidence="7" type="ORF">LTR25_010375</name>
</gene>
<evidence type="ECO:0000256" key="1">
    <source>
        <dbReference type="ARBA" id="ARBA00004123"/>
    </source>
</evidence>
<dbReference type="SUPFAM" id="SSF57701">
    <property type="entry name" value="Zn2/Cys6 DNA-binding domain"/>
    <property type="match status" value="1"/>
</dbReference>
<keyword evidence="4" id="KW-0539">Nucleus</keyword>
<evidence type="ECO:0000256" key="3">
    <source>
        <dbReference type="ARBA" id="ARBA00023125"/>
    </source>
</evidence>
<comment type="subcellular location">
    <subcellularLocation>
        <location evidence="1">Nucleus</location>
    </subcellularLocation>
</comment>
<evidence type="ECO:0000256" key="5">
    <source>
        <dbReference type="SAM" id="MobiDB-lite"/>
    </source>
</evidence>
<proteinExistence type="predicted"/>
<dbReference type="GO" id="GO:0003677">
    <property type="term" value="F:DNA binding"/>
    <property type="evidence" value="ECO:0007669"/>
    <property type="project" value="UniProtKB-KW"/>
</dbReference>
<protein>
    <recommendedName>
        <fullName evidence="6">Zn(2)-C6 fungal-type domain-containing protein</fullName>
    </recommendedName>
</protein>
<accession>A0AAV9PTX1</accession>
<organism evidence="7 8">
    <name type="scientific">Vermiconidia calcicola</name>
    <dbReference type="NCBI Taxonomy" id="1690605"/>
    <lineage>
        <taxon>Eukaryota</taxon>
        <taxon>Fungi</taxon>
        <taxon>Dikarya</taxon>
        <taxon>Ascomycota</taxon>
        <taxon>Pezizomycotina</taxon>
        <taxon>Dothideomycetes</taxon>
        <taxon>Dothideomycetidae</taxon>
        <taxon>Mycosphaerellales</taxon>
        <taxon>Extremaceae</taxon>
        <taxon>Vermiconidia</taxon>
    </lineage>
</organism>
<dbReference type="Proteomes" id="UP001345827">
    <property type="component" value="Unassembled WGS sequence"/>
</dbReference>
<evidence type="ECO:0000313" key="8">
    <source>
        <dbReference type="Proteomes" id="UP001345827"/>
    </source>
</evidence>
<dbReference type="AlphaFoldDB" id="A0AAV9PTX1"/>
<dbReference type="CDD" id="cd00067">
    <property type="entry name" value="GAL4"/>
    <property type="match status" value="1"/>
</dbReference>
<feature type="compositionally biased region" description="Basic and acidic residues" evidence="5">
    <location>
        <begin position="106"/>
        <end position="116"/>
    </location>
</feature>
<dbReference type="EMBL" id="JAXLQG010000026">
    <property type="protein sequence ID" value="KAK5528376.1"/>
    <property type="molecule type" value="Genomic_DNA"/>
</dbReference>
<evidence type="ECO:0000256" key="4">
    <source>
        <dbReference type="ARBA" id="ARBA00023242"/>
    </source>
</evidence>
<feature type="domain" description="Zn(2)-C6 fungal-type" evidence="6">
    <location>
        <begin position="127"/>
        <end position="163"/>
    </location>
</feature>
<keyword evidence="8" id="KW-1185">Reference proteome</keyword>
<feature type="region of interest" description="Disordered" evidence="5">
    <location>
        <begin position="84"/>
        <end position="126"/>
    </location>
</feature>
<dbReference type="InterPro" id="IPR001138">
    <property type="entry name" value="Zn2Cys6_DnaBD"/>
</dbReference>
<evidence type="ECO:0000259" key="6">
    <source>
        <dbReference type="PROSITE" id="PS50048"/>
    </source>
</evidence>
<dbReference type="Pfam" id="PF00172">
    <property type="entry name" value="Zn_clus"/>
    <property type="match status" value="1"/>
</dbReference>
<dbReference type="PANTHER" id="PTHR46910:SF3">
    <property type="entry name" value="HALOTOLERANCE PROTEIN 9-RELATED"/>
    <property type="match status" value="1"/>
</dbReference>
<keyword evidence="3" id="KW-0238">DNA-binding</keyword>
<comment type="caution">
    <text evidence="7">The sequence shown here is derived from an EMBL/GenBank/DDBJ whole genome shotgun (WGS) entry which is preliminary data.</text>
</comment>
<feature type="region of interest" description="Disordered" evidence="5">
    <location>
        <begin position="1"/>
        <end position="31"/>
    </location>
</feature>
<dbReference type="PANTHER" id="PTHR46910">
    <property type="entry name" value="TRANSCRIPTION FACTOR PDR1"/>
    <property type="match status" value="1"/>
</dbReference>
<keyword evidence="2" id="KW-0479">Metal-binding</keyword>
<dbReference type="PROSITE" id="PS50048">
    <property type="entry name" value="ZN2_CY6_FUNGAL_2"/>
    <property type="match status" value="1"/>
</dbReference>
<dbReference type="GO" id="GO:0005634">
    <property type="term" value="C:nucleus"/>
    <property type="evidence" value="ECO:0007669"/>
    <property type="project" value="UniProtKB-SubCell"/>
</dbReference>
<sequence length="763" mass="83703">MARSLNGRDQSSDDPISSFAAPGTSHFDSNAFSFPIDTQLAMNPNYGMSSYPRDLGDPTTSINHSVTDHLGGITAASNGSVSGAGADVSMAPPQNPNQASFIPTRESVDESSEHTGDKRKRSKTSRACDECRRKKVRCDAPVEADGTPKTCTNCQKADVLCEFERKPMKRGPSKGYIKELAERVQQVEHVQKQALRQSLDGSSNLAGYAEAFSPDESTPRRHFSFNDPRNPFAPVEFQRDRIPSTGAWGNIAPGLRPRDVGSLAIAPDQSMPGPPSNQMNHDGLRVSESVKPFWAELESPPPPKRARLDDPYAKLQPFNMNQAHLSKYYDHVHPLFALLPDAETVSRIVHQASPGLQHSFAVAIVLMGNSENGSVTNGNHADTTSQFSASPLRHELPTTAFEDFEELASHVVSVAQQGGPDTISGCLLCVWTLILLAAACDSDIRHVQGSTTTKTDLINSSLRMTDQLRATAPTAFVDSMDQSQFDHIIQQSCNCACLLSKLHALSMGSGLQESSVADRQGKDTMVGYADTTKIPPEAGFLTHASNIVGMVSCLLPLDPYSPIGQQVKRTLAFSLFEDTLKRYPPLTLDSPIVQQTQLFLDLLMSRFSDNEFSPMLAQMKAAQLAEFLTSQSTKVTLFNPLDMHCWSIATITFCEFVIHAKSEVYTKPASENLSRLKVALQNKSEAFHKTYGYSWFWSETKTAADEYRMSHWADCLINMIDDVDVRSTSLPEGAGDNAAVLPNLSLLLAQGWFRVLYHYGKKD</sequence>
<dbReference type="GO" id="GO:0000981">
    <property type="term" value="F:DNA-binding transcription factor activity, RNA polymerase II-specific"/>
    <property type="evidence" value="ECO:0007669"/>
    <property type="project" value="InterPro"/>
</dbReference>
<evidence type="ECO:0000313" key="7">
    <source>
        <dbReference type="EMBL" id="KAK5528376.1"/>
    </source>
</evidence>
<dbReference type="InterPro" id="IPR036864">
    <property type="entry name" value="Zn2-C6_fun-type_DNA-bd_sf"/>
</dbReference>